<protein>
    <submittedName>
        <fullName evidence="1">Uncharacterized protein</fullName>
    </submittedName>
</protein>
<evidence type="ECO:0000313" key="2">
    <source>
        <dbReference type="Proteomes" id="UP001172101"/>
    </source>
</evidence>
<name>A0AA40DJU0_9PEZI</name>
<reference evidence="1" key="1">
    <citation type="submission" date="2023-06" db="EMBL/GenBank/DDBJ databases">
        <title>Genome-scale phylogeny and comparative genomics of the fungal order Sordariales.</title>
        <authorList>
            <consortium name="Lawrence Berkeley National Laboratory"/>
            <person name="Hensen N."/>
            <person name="Bonometti L."/>
            <person name="Westerberg I."/>
            <person name="Brannstrom I.O."/>
            <person name="Guillou S."/>
            <person name="Cros-Aarteil S."/>
            <person name="Calhoun S."/>
            <person name="Haridas S."/>
            <person name="Kuo A."/>
            <person name="Mondo S."/>
            <person name="Pangilinan J."/>
            <person name="Riley R."/>
            <person name="LaButti K."/>
            <person name="Andreopoulos B."/>
            <person name="Lipzen A."/>
            <person name="Chen C."/>
            <person name="Yanf M."/>
            <person name="Daum C."/>
            <person name="Ng V."/>
            <person name="Clum A."/>
            <person name="Steindorff A."/>
            <person name="Ohm R."/>
            <person name="Martin F."/>
            <person name="Silar P."/>
            <person name="Natvig D."/>
            <person name="Lalanne C."/>
            <person name="Gautier V."/>
            <person name="Ament-velasquez S.L."/>
            <person name="Kruys A."/>
            <person name="Hutchinson M.I."/>
            <person name="Powell A.J."/>
            <person name="Barry K."/>
            <person name="Miller A.N."/>
            <person name="Grigoriev I.V."/>
            <person name="Debuchy R."/>
            <person name="Gladieux P."/>
            <person name="Thoren M.H."/>
            <person name="Johannesson H."/>
        </authorList>
    </citation>
    <scope>NUCLEOTIDE SEQUENCE</scope>
    <source>
        <strain evidence="1">SMH2392-1A</strain>
    </source>
</reference>
<dbReference type="RefSeq" id="XP_060290860.1">
    <property type="nucleotide sequence ID" value="XM_060448116.1"/>
</dbReference>
<organism evidence="1 2">
    <name type="scientific">Lasiosphaeria miniovina</name>
    <dbReference type="NCBI Taxonomy" id="1954250"/>
    <lineage>
        <taxon>Eukaryota</taxon>
        <taxon>Fungi</taxon>
        <taxon>Dikarya</taxon>
        <taxon>Ascomycota</taxon>
        <taxon>Pezizomycotina</taxon>
        <taxon>Sordariomycetes</taxon>
        <taxon>Sordariomycetidae</taxon>
        <taxon>Sordariales</taxon>
        <taxon>Lasiosphaeriaceae</taxon>
        <taxon>Lasiosphaeria</taxon>
    </lineage>
</organism>
<keyword evidence="2" id="KW-1185">Reference proteome</keyword>
<dbReference type="GeneID" id="85331386"/>
<proteinExistence type="predicted"/>
<evidence type="ECO:0000313" key="1">
    <source>
        <dbReference type="EMBL" id="KAK0704001.1"/>
    </source>
</evidence>
<accession>A0AA40DJU0</accession>
<gene>
    <name evidence="1" type="ORF">B0T26DRAFT_876845</name>
</gene>
<dbReference type="EMBL" id="JAUIRO010000008">
    <property type="protein sequence ID" value="KAK0704001.1"/>
    <property type="molecule type" value="Genomic_DNA"/>
</dbReference>
<comment type="caution">
    <text evidence="1">The sequence shown here is derived from an EMBL/GenBank/DDBJ whole genome shotgun (WGS) entry which is preliminary data.</text>
</comment>
<sequence length="233" mass="25706">MFKFRQAYEEPLAEIIKTELATAAAIQKAEDAALEFTKKAPITATPENEMLNKAKAARGDAKEAADLAVKELESSSGGPVGLRAECNIYFVLKDPVRGNDAVRVGIQDSTLKVCCYHALPAEASTQHLMARFTFSLVKISELVNLEPKESPLEMMIKGNFGDMLAAIPIDRRTNYSRFHYMLADNKLRVGGQYWIYQTSTKPSAAGPVFIAEEEKTNTWNTSVELTDPATQLV</sequence>
<dbReference type="Proteomes" id="UP001172101">
    <property type="component" value="Unassembled WGS sequence"/>
</dbReference>
<dbReference type="AlphaFoldDB" id="A0AA40DJU0"/>